<dbReference type="STRING" id="12957.A0A158NB24"/>
<evidence type="ECO:0000313" key="10">
    <source>
        <dbReference type="EnsemblMetazoa" id="XP_012054732.1"/>
    </source>
</evidence>
<evidence type="ECO:0000313" key="11">
    <source>
        <dbReference type="Proteomes" id="UP000005205"/>
    </source>
</evidence>
<evidence type="ECO:0000256" key="7">
    <source>
        <dbReference type="ARBA" id="ARBA00038168"/>
    </source>
</evidence>
<evidence type="ECO:0000256" key="6">
    <source>
        <dbReference type="ARBA" id="ARBA00023136"/>
    </source>
</evidence>
<evidence type="ECO:0000256" key="5">
    <source>
        <dbReference type="ARBA" id="ARBA00023004"/>
    </source>
</evidence>
<protein>
    <recommendedName>
        <fullName evidence="9">Cytochrome b5 heme-binding domain-containing protein</fullName>
    </recommendedName>
</protein>
<keyword evidence="4" id="KW-0479">Metal-binding</keyword>
<comment type="similarity">
    <text evidence="7">Belongs to the cytochrome b5 family.</text>
</comment>
<organism evidence="10 11">
    <name type="scientific">Atta cephalotes</name>
    <name type="common">Leafcutter ant</name>
    <dbReference type="NCBI Taxonomy" id="12957"/>
    <lineage>
        <taxon>Eukaryota</taxon>
        <taxon>Metazoa</taxon>
        <taxon>Ecdysozoa</taxon>
        <taxon>Arthropoda</taxon>
        <taxon>Hexapoda</taxon>
        <taxon>Insecta</taxon>
        <taxon>Pterygota</taxon>
        <taxon>Neoptera</taxon>
        <taxon>Endopterygota</taxon>
        <taxon>Hymenoptera</taxon>
        <taxon>Apocrita</taxon>
        <taxon>Aculeata</taxon>
        <taxon>Formicoidea</taxon>
        <taxon>Formicidae</taxon>
        <taxon>Myrmicinae</taxon>
        <taxon>Atta</taxon>
    </lineage>
</organism>
<dbReference type="InterPro" id="IPR001199">
    <property type="entry name" value="Cyt_B5-like_heme/steroid-bd"/>
</dbReference>
<dbReference type="GO" id="GO:0020037">
    <property type="term" value="F:heme binding"/>
    <property type="evidence" value="ECO:0007669"/>
    <property type="project" value="TreeGrafter"/>
</dbReference>
<dbReference type="PRINTS" id="PR00363">
    <property type="entry name" value="CYTOCHROMEB5"/>
</dbReference>
<keyword evidence="5" id="KW-0408">Iron</keyword>
<keyword evidence="3 8" id="KW-0812">Transmembrane</keyword>
<dbReference type="GO" id="GO:0046872">
    <property type="term" value="F:metal ion binding"/>
    <property type="evidence" value="ECO:0007669"/>
    <property type="project" value="UniProtKB-KW"/>
</dbReference>
<dbReference type="PROSITE" id="PS50255">
    <property type="entry name" value="CYTOCHROME_B5_2"/>
    <property type="match status" value="1"/>
</dbReference>
<accession>A0A158NB24</accession>
<dbReference type="SUPFAM" id="SSF55856">
    <property type="entry name" value="Cytochrome b5-like heme/steroid binding domain"/>
    <property type="match status" value="1"/>
</dbReference>
<dbReference type="AlphaFoldDB" id="A0A158NB24"/>
<reference evidence="11" key="1">
    <citation type="journal article" date="2011" name="PLoS Genet.">
        <title>The genome sequence of the leaf-cutter ant Atta cephalotes reveals insights into its obligate symbiotic lifestyle.</title>
        <authorList>
            <person name="Suen G."/>
            <person name="Teiling C."/>
            <person name="Li L."/>
            <person name="Holt C."/>
            <person name="Abouheif E."/>
            <person name="Bornberg-Bauer E."/>
            <person name="Bouffard P."/>
            <person name="Caldera E.J."/>
            <person name="Cash E."/>
            <person name="Cavanaugh A."/>
            <person name="Denas O."/>
            <person name="Elhaik E."/>
            <person name="Fave M.J."/>
            <person name="Gadau J."/>
            <person name="Gibson J.D."/>
            <person name="Graur D."/>
            <person name="Grubbs K.J."/>
            <person name="Hagen D.E."/>
            <person name="Harkins T.T."/>
            <person name="Helmkampf M."/>
            <person name="Hu H."/>
            <person name="Johnson B.R."/>
            <person name="Kim J."/>
            <person name="Marsh S.E."/>
            <person name="Moeller J.A."/>
            <person name="Munoz-Torres M.C."/>
            <person name="Murphy M.C."/>
            <person name="Naughton M.C."/>
            <person name="Nigam S."/>
            <person name="Overson R."/>
            <person name="Rajakumar R."/>
            <person name="Reese J.T."/>
            <person name="Scott J.J."/>
            <person name="Smith C.R."/>
            <person name="Tao S."/>
            <person name="Tsutsui N.D."/>
            <person name="Viljakainen L."/>
            <person name="Wissler L."/>
            <person name="Yandell M.D."/>
            <person name="Zimmer F."/>
            <person name="Taylor J."/>
            <person name="Slater S.C."/>
            <person name="Clifton S.W."/>
            <person name="Warren W.C."/>
            <person name="Elsik C.G."/>
            <person name="Smith C.D."/>
            <person name="Weinstock G.M."/>
            <person name="Gerardo N.M."/>
            <person name="Currie C.R."/>
        </authorList>
    </citation>
    <scope>NUCLEOTIDE SEQUENCE [LARGE SCALE GENOMIC DNA]</scope>
</reference>
<evidence type="ECO:0000256" key="1">
    <source>
        <dbReference type="ARBA" id="ARBA00004370"/>
    </source>
</evidence>
<dbReference type="PANTHER" id="PTHR19359">
    <property type="entry name" value="CYTOCHROME B5"/>
    <property type="match status" value="1"/>
</dbReference>
<dbReference type="KEGG" id="acep:105617787"/>
<dbReference type="InParanoid" id="A0A158NB24"/>
<sequence>MDIYTIDEVASHNNAKDLWIVIHGGVYNITKFYKEHPGGEEVLLKLAGQDATECFEAIGHSNEAIILRQNFKIGEIGKSVSFDNKIKTTNTEIKEPAEEDWQYQEPDKEQTTFWSSTFMWFSFIIYAIIIYYWIRKLGFMSAIF</sequence>
<evidence type="ECO:0000256" key="4">
    <source>
        <dbReference type="ARBA" id="ARBA00022723"/>
    </source>
</evidence>
<keyword evidence="11" id="KW-1185">Reference proteome</keyword>
<evidence type="ECO:0000256" key="3">
    <source>
        <dbReference type="ARBA" id="ARBA00022692"/>
    </source>
</evidence>
<feature type="transmembrane region" description="Helical" evidence="8">
    <location>
        <begin position="113"/>
        <end position="134"/>
    </location>
</feature>
<dbReference type="PANTHER" id="PTHR19359:SF14">
    <property type="entry name" value="CYTOCHROME B5 A"/>
    <property type="match status" value="1"/>
</dbReference>
<gene>
    <name evidence="10" type="primary">105617787</name>
</gene>
<name>A0A158NB24_ATTCE</name>
<dbReference type="InterPro" id="IPR050668">
    <property type="entry name" value="Cytochrome_b5"/>
</dbReference>
<comment type="subcellular location">
    <subcellularLocation>
        <location evidence="1">Membrane</location>
    </subcellularLocation>
</comment>
<feature type="domain" description="Cytochrome b5 heme-binding" evidence="9">
    <location>
        <begin position="1"/>
        <end position="77"/>
    </location>
</feature>
<reference evidence="10" key="2">
    <citation type="submission" date="2016-04" db="UniProtKB">
        <authorList>
            <consortium name="EnsemblMetazoa"/>
        </authorList>
    </citation>
    <scope>IDENTIFICATION</scope>
</reference>
<keyword evidence="6 8" id="KW-0472">Membrane</keyword>
<dbReference type="OrthoDB" id="260519at2759"/>
<dbReference type="EnsemblMetazoa" id="XM_012199342.1">
    <property type="protein sequence ID" value="XP_012054732.1"/>
    <property type="gene ID" value="LOC105617787"/>
</dbReference>
<keyword evidence="2" id="KW-0349">Heme</keyword>
<dbReference type="Gene3D" id="3.10.120.10">
    <property type="entry name" value="Cytochrome b5-like heme/steroid binding domain"/>
    <property type="match status" value="1"/>
</dbReference>
<proteinExistence type="inferred from homology"/>
<dbReference type="InterPro" id="IPR036400">
    <property type="entry name" value="Cyt_B5-like_heme/steroid_sf"/>
</dbReference>
<dbReference type="SMART" id="SM01117">
    <property type="entry name" value="Cyt-b5"/>
    <property type="match status" value="1"/>
</dbReference>
<dbReference type="Proteomes" id="UP000005205">
    <property type="component" value="Unassembled WGS sequence"/>
</dbReference>
<evidence type="ECO:0000256" key="8">
    <source>
        <dbReference type="SAM" id="Phobius"/>
    </source>
</evidence>
<evidence type="ECO:0000259" key="9">
    <source>
        <dbReference type="PROSITE" id="PS50255"/>
    </source>
</evidence>
<keyword evidence="8" id="KW-1133">Transmembrane helix</keyword>
<evidence type="ECO:0000256" key="2">
    <source>
        <dbReference type="ARBA" id="ARBA00022617"/>
    </source>
</evidence>
<dbReference type="GO" id="GO:0016020">
    <property type="term" value="C:membrane"/>
    <property type="evidence" value="ECO:0007669"/>
    <property type="project" value="UniProtKB-SubCell"/>
</dbReference>
<dbReference type="eggNOG" id="KOG0537">
    <property type="taxonomic scope" value="Eukaryota"/>
</dbReference>
<dbReference type="Pfam" id="PF00173">
    <property type="entry name" value="Cyt-b5"/>
    <property type="match status" value="1"/>
</dbReference>
<dbReference type="FunFam" id="3.10.120.10:FF:000002">
    <property type="entry name" value="Cytochrome b5 type B"/>
    <property type="match status" value="1"/>
</dbReference>
<dbReference type="EMBL" id="ADTU01010764">
    <property type="status" value="NOT_ANNOTATED_CDS"/>
    <property type="molecule type" value="Genomic_DNA"/>
</dbReference>